<dbReference type="KEGG" id="bgok:Pr1d_51120"/>
<evidence type="ECO:0000313" key="3">
    <source>
        <dbReference type="Proteomes" id="UP000323917"/>
    </source>
</evidence>
<keyword evidence="1" id="KW-0472">Membrane</keyword>
<protein>
    <submittedName>
        <fullName evidence="2">Uncharacterized protein</fullName>
    </submittedName>
</protein>
<sequence length="68" mass="7205">MGEKPSRAGYPSWAAPGLGLLVGMFLSYATLLQTEPLSPYPPLMTLAIGGGIGCLAGLLIGLRERFRR</sequence>
<feature type="transmembrane region" description="Helical" evidence="1">
    <location>
        <begin position="12"/>
        <end position="31"/>
    </location>
</feature>
<dbReference type="Proteomes" id="UP000323917">
    <property type="component" value="Chromosome"/>
</dbReference>
<dbReference type="EMBL" id="CP042913">
    <property type="protein sequence ID" value="QEG37765.1"/>
    <property type="molecule type" value="Genomic_DNA"/>
</dbReference>
<organism evidence="2 3">
    <name type="scientific">Bythopirellula goksoeyrii</name>
    <dbReference type="NCBI Taxonomy" id="1400387"/>
    <lineage>
        <taxon>Bacteria</taxon>
        <taxon>Pseudomonadati</taxon>
        <taxon>Planctomycetota</taxon>
        <taxon>Planctomycetia</taxon>
        <taxon>Pirellulales</taxon>
        <taxon>Lacipirellulaceae</taxon>
        <taxon>Bythopirellula</taxon>
    </lineage>
</organism>
<proteinExistence type="predicted"/>
<keyword evidence="3" id="KW-1185">Reference proteome</keyword>
<keyword evidence="1" id="KW-0812">Transmembrane</keyword>
<gene>
    <name evidence="2" type="ORF">Pr1d_51120</name>
</gene>
<keyword evidence="1" id="KW-1133">Transmembrane helix</keyword>
<evidence type="ECO:0000313" key="2">
    <source>
        <dbReference type="EMBL" id="QEG37765.1"/>
    </source>
</evidence>
<reference evidence="2 3" key="1">
    <citation type="submission" date="2019-08" db="EMBL/GenBank/DDBJ databases">
        <title>Deep-cultivation of Planctomycetes and their phenomic and genomic characterization uncovers novel biology.</title>
        <authorList>
            <person name="Wiegand S."/>
            <person name="Jogler M."/>
            <person name="Boedeker C."/>
            <person name="Pinto D."/>
            <person name="Vollmers J."/>
            <person name="Rivas-Marin E."/>
            <person name="Kohn T."/>
            <person name="Peeters S.H."/>
            <person name="Heuer A."/>
            <person name="Rast P."/>
            <person name="Oberbeckmann S."/>
            <person name="Bunk B."/>
            <person name="Jeske O."/>
            <person name="Meyerdierks A."/>
            <person name="Storesund J.E."/>
            <person name="Kallscheuer N."/>
            <person name="Luecker S."/>
            <person name="Lage O.M."/>
            <person name="Pohl T."/>
            <person name="Merkel B.J."/>
            <person name="Hornburger P."/>
            <person name="Mueller R.-W."/>
            <person name="Bruemmer F."/>
            <person name="Labrenz M."/>
            <person name="Spormann A.M."/>
            <person name="Op den Camp H."/>
            <person name="Overmann J."/>
            <person name="Amann R."/>
            <person name="Jetten M.S.M."/>
            <person name="Mascher T."/>
            <person name="Medema M.H."/>
            <person name="Devos D.P."/>
            <person name="Kaster A.-K."/>
            <person name="Ovreas L."/>
            <person name="Rohde M."/>
            <person name="Galperin M.Y."/>
            <person name="Jogler C."/>
        </authorList>
    </citation>
    <scope>NUCLEOTIDE SEQUENCE [LARGE SCALE GENOMIC DNA]</scope>
    <source>
        <strain evidence="2 3">Pr1d</strain>
    </source>
</reference>
<evidence type="ECO:0000256" key="1">
    <source>
        <dbReference type="SAM" id="Phobius"/>
    </source>
</evidence>
<dbReference type="AlphaFoldDB" id="A0A5B9QJQ3"/>
<name>A0A5B9QJQ3_9BACT</name>
<feature type="transmembrane region" description="Helical" evidence="1">
    <location>
        <begin position="43"/>
        <end position="62"/>
    </location>
</feature>
<accession>A0A5B9QJQ3</accession>